<name>A0A8C9Q3M6_SPEDA</name>
<organism evidence="1 2">
    <name type="scientific">Spermophilus dauricus</name>
    <name type="common">Daurian ground squirrel</name>
    <dbReference type="NCBI Taxonomy" id="99837"/>
    <lineage>
        <taxon>Eukaryota</taxon>
        <taxon>Metazoa</taxon>
        <taxon>Chordata</taxon>
        <taxon>Craniata</taxon>
        <taxon>Vertebrata</taxon>
        <taxon>Euteleostomi</taxon>
        <taxon>Mammalia</taxon>
        <taxon>Eutheria</taxon>
        <taxon>Euarchontoglires</taxon>
        <taxon>Glires</taxon>
        <taxon>Rodentia</taxon>
        <taxon>Sciuromorpha</taxon>
        <taxon>Sciuridae</taxon>
        <taxon>Xerinae</taxon>
        <taxon>Marmotini</taxon>
        <taxon>Spermophilus</taxon>
    </lineage>
</organism>
<keyword evidence="2" id="KW-1185">Reference proteome</keyword>
<reference evidence="1" key="2">
    <citation type="submission" date="2025-09" db="UniProtKB">
        <authorList>
            <consortium name="Ensembl"/>
        </authorList>
    </citation>
    <scope>IDENTIFICATION</scope>
</reference>
<dbReference type="Proteomes" id="UP000694422">
    <property type="component" value="Unplaced"/>
</dbReference>
<protein>
    <submittedName>
        <fullName evidence="1">Uncharacterized protein</fullName>
    </submittedName>
</protein>
<accession>A0A8C9Q3M6</accession>
<evidence type="ECO:0000313" key="2">
    <source>
        <dbReference type="Proteomes" id="UP000694422"/>
    </source>
</evidence>
<evidence type="ECO:0000313" key="1">
    <source>
        <dbReference type="Ensembl" id="ENSSDAP00000018011.1"/>
    </source>
</evidence>
<sequence length="94" mass="10848">MISSEEVFWISWICGLHGNEFFYVVWIDPRPLHPHQLWHLPDVRKILAGGILATASMCTVMNQPMLPNSLSEFQVRPWFSSTVPSAWTCTHPRL</sequence>
<reference evidence="1" key="1">
    <citation type="submission" date="2025-08" db="UniProtKB">
        <authorList>
            <consortium name="Ensembl"/>
        </authorList>
    </citation>
    <scope>IDENTIFICATION</scope>
</reference>
<proteinExistence type="predicted"/>
<dbReference type="Ensembl" id="ENSSDAT00000020598.1">
    <property type="protein sequence ID" value="ENSSDAP00000018011.1"/>
    <property type="gene ID" value="ENSSDAG00000016450.1"/>
</dbReference>
<dbReference type="AlphaFoldDB" id="A0A8C9Q3M6"/>